<evidence type="ECO:0000313" key="1">
    <source>
        <dbReference type="EnsemblMetazoa" id="GAUT002830-PA"/>
    </source>
</evidence>
<sequence>MENHTLWITTVSLVRYLEWVNELHLSLLHEDVVHCSSQYPLKIGVVAVAVAVAAVDDDEVMVKCSIIWIACSMIIIEMCAGIG</sequence>
<dbReference type="VEuPathDB" id="VectorBase:GAUT002830"/>
<reference evidence="1" key="1">
    <citation type="submission" date="2020-05" db="UniProtKB">
        <authorList>
            <consortium name="EnsemblMetazoa"/>
        </authorList>
    </citation>
    <scope>IDENTIFICATION</scope>
    <source>
        <strain evidence="1">TTRI</strain>
    </source>
</reference>
<organism evidence="1 2">
    <name type="scientific">Glossina austeni</name>
    <name type="common">Savannah tsetse fly</name>
    <dbReference type="NCBI Taxonomy" id="7395"/>
    <lineage>
        <taxon>Eukaryota</taxon>
        <taxon>Metazoa</taxon>
        <taxon>Ecdysozoa</taxon>
        <taxon>Arthropoda</taxon>
        <taxon>Hexapoda</taxon>
        <taxon>Insecta</taxon>
        <taxon>Pterygota</taxon>
        <taxon>Neoptera</taxon>
        <taxon>Endopterygota</taxon>
        <taxon>Diptera</taxon>
        <taxon>Brachycera</taxon>
        <taxon>Muscomorpha</taxon>
        <taxon>Hippoboscoidea</taxon>
        <taxon>Glossinidae</taxon>
        <taxon>Glossina</taxon>
    </lineage>
</organism>
<accession>A0A1A9UF44</accession>
<name>A0A1A9UF44_GLOAU</name>
<proteinExistence type="predicted"/>
<protein>
    <submittedName>
        <fullName evidence="1">Uncharacterized protein</fullName>
    </submittedName>
</protein>
<evidence type="ECO:0000313" key="2">
    <source>
        <dbReference type="Proteomes" id="UP000078200"/>
    </source>
</evidence>
<dbReference type="EnsemblMetazoa" id="GAUT002830-RA">
    <property type="protein sequence ID" value="GAUT002830-PA"/>
    <property type="gene ID" value="GAUT002830"/>
</dbReference>
<keyword evidence="2" id="KW-1185">Reference proteome</keyword>
<dbReference type="Proteomes" id="UP000078200">
    <property type="component" value="Unassembled WGS sequence"/>
</dbReference>
<dbReference type="AlphaFoldDB" id="A0A1A9UF44"/>